<dbReference type="GO" id="GO:0004519">
    <property type="term" value="F:endonuclease activity"/>
    <property type="evidence" value="ECO:0007669"/>
    <property type="project" value="UniProtKB-KW"/>
</dbReference>
<dbReference type="InterPro" id="IPR047693">
    <property type="entry name" value="RNA-guided_IscB-like"/>
</dbReference>
<keyword evidence="2" id="KW-0540">Nuclease</keyword>
<gene>
    <name evidence="2" type="primary">iscB</name>
    <name evidence="2" type="ORF">PM738_18180</name>
</gene>
<evidence type="ECO:0000313" key="3">
    <source>
        <dbReference type="Proteomes" id="UP001211987"/>
    </source>
</evidence>
<protein>
    <submittedName>
        <fullName evidence="2">RNA-guided endonuclease IscB</fullName>
    </submittedName>
</protein>
<sequence length="456" mass="53761">MTNIYILDINGKPLMPCHNGAFVRCRLKNKEAKVVKRKPFTVQLMYEVKNNYKQDIYLGVDAGYKYIGFSASTGNQELFSGELEQDCGMVERNKERRMYRRQRRSRLRYRKARFNNRKAAKPQGWTAPSLQRKRDTHLRFIMMLSSIMPITDINVEIGLFDPALMKATAEGRTIKGTDYQHGEAEGFENMKSYIRYRDSYTCQNPNCKCHKMKKEDREKLKLHVHHIGYYKHDRSSRPGNLITLCELSHTPETHQPGNLLYGWKPKMKSLRETAFMNTVHKEIVDTLKAVYPDKTVRYTYGYKTNLTRRDWHVPKSHHDDAFCIAGQYSLKRADTVYFNQQRRNNRSLEIFYDAKYIDSRDGKRKTGKELYCGRNTRNKNFNKENLHQYRSKKVSRGKRNIRKQRHKYQPNDIVVFEGQKYKIRGSHCKGSRVILDTKKSVSVKKIHILKHCSGIC</sequence>
<dbReference type="InterPro" id="IPR025938">
    <property type="entry name" value="RRXRR_dom"/>
</dbReference>
<comment type="caution">
    <text evidence="2">The sequence shown here is derived from an EMBL/GenBank/DDBJ whole genome shotgun (WGS) entry which is preliminary data.</text>
</comment>
<evidence type="ECO:0000259" key="1">
    <source>
        <dbReference type="Pfam" id="PF14239"/>
    </source>
</evidence>
<accession>A0AB35IRA6</accession>
<dbReference type="RefSeq" id="WP_272019312.1">
    <property type="nucleotide sequence ID" value="NZ_JAQLKE010000051.1"/>
</dbReference>
<dbReference type="Pfam" id="PF14239">
    <property type="entry name" value="RRXRR"/>
    <property type="match status" value="1"/>
</dbReference>
<keyword evidence="2" id="KW-0255">Endonuclease</keyword>
<reference evidence="2" key="1">
    <citation type="submission" date="2023-01" db="EMBL/GenBank/DDBJ databases">
        <title>Human gut microbiome strain richness.</title>
        <authorList>
            <person name="Chen-Liaw A."/>
        </authorList>
    </citation>
    <scope>NUCLEOTIDE SEQUENCE</scope>
    <source>
        <strain evidence="2">1001217st2_G6_1001217B_191108</strain>
    </source>
</reference>
<keyword evidence="2" id="KW-0378">Hydrolase</keyword>
<name>A0AB35IRA6_9FIRM</name>
<dbReference type="Proteomes" id="UP001211987">
    <property type="component" value="Unassembled WGS sequence"/>
</dbReference>
<organism evidence="2 3">
    <name type="scientific">Thomasclavelia ramosa</name>
    <dbReference type="NCBI Taxonomy" id="1547"/>
    <lineage>
        <taxon>Bacteria</taxon>
        <taxon>Bacillati</taxon>
        <taxon>Bacillota</taxon>
        <taxon>Erysipelotrichia</taxon>
        <taxon>Erysipelotrichales</taxon>
        <taxon>Coprobacillaceae</taxon>
        <taxon>Thomasclavelia</taxon>
    </lineage>
</organism>
<dbReference type="EMBL" id="JAQLKE010000051">
    <property type="protein sequence ID" value="MDB7085735.1"/>
    <property type="molecule type" value="Genomic_DNA"/>
</dbReference>
<dbReference type="AlphaFoldDB" id="A0AB35IRA6"/>
<proteinExistence type="predicted"/>
<dbReference type="NCBIfam" id="NF040563">
    <property type="entry name" value="guided_IscB"/>
    <property type="match status" value="1"/>
</dbReference>
<feature type="domain" description="RRXRR" evidence="1">
    <location>
        <begin position="4"/>
        <end position="182"/>
    </location>
</feature>
<evidence type="ECO:0000313" key="2">
    <source>
        <dbReference type="EMBL" id="MDB7085735.1"/>
    </source>
</evidence>